<dbReference type="InterPro" id="IPR043128">
    <property type="entry name" value="Rev_trsase/Diguanyl_cyclase"/>
</dbReference>
<feature type="non-terminal residue" evidence="1">
    <location>
        <position position="1"/>
    </location>
</feature>
<evidence type="ECO:0000313" key="1">
    <source>
        <dbReference type="EMBL" id="EFQ86333.1"/>
    </source>
</evidence>
<dbReference type="AlphaFoldDB" id="E3S6R6"/>
<proteinExistence type="predicted"/>
<dbReference type="STRING" id="861557.E3S6R6"/>
<dbReference type="InterPro" id="IPR043502">
    <property type="entry name" value="DNA/RNA_pol_sf"/>
</dbReference>
<name>E3S6R6_PYRTT</name>
<dbReference type="PANTHER" id="PTHR33064">
    <property type="entry name" value="POL PROTEIN"/>
    <property type="match status" value="1"/>
</dbReference>
<dbReference type="HOGENOM" id="CLU_206742_1_0_1"/>
<dbReference type="FunFam" id="3.30.70.270:FF:000063">
    <property type="entry name" value="Zinc knuckle domaincontaining protein"/>
    <property type="match status" value="1"/>
</dbReference>
<dbReference type="EMBL" id="GL537452">
    <property type="protein sequence ID" value="EFQ86333.1"/>
    <property type="molecule type" value="Genomic_DNA"/>
</dbReference>
<protein>
    <recommendedName>
        <fullName evidence="3">Reverse transcriptase domain-containing protein</fullName>
    </recommendedName>
</protein>
<sequence length="55" mass="6231">ICVDPEKVEAIKAWEPPSTVKGVRGFVGFANYYREFIPKFSEIAQPLTNLTMKDV</sequence>
<dbReference type="Gene3D" id="3.30.70.270">
    <property type="match status" value="1"/>
</dbReference>
<keyword evidence="2" id="KW-1185">Reference proteome</keyword>
<organism evidence="2">
    <name type="scientific">Pyrenophora teres f. teres (strain 0-1)</name>
    <name type="common">Barley net blotch fungus</name>
    <name type="synonym">Drechslera teres f. teres</name>
    <dbReference type="NCBI Taxonomy" id="861557"/>
    <lineage>
        <taxon>Eukaryota</taxon>
        <taxon>Fungi</taxon>
        <taxon>Dikarya</taxon>
        <taxon>Ascomycota</taxon>
        <taxon>Pezizomycotina</taxon>
        <taxon>Dothideomycetes</taxon>
        <taxon>Pleosporomycetidae</taxon>
        <taxon>Pleosporales</taxon>
        <taxon>Pleosporineae</taxon>
        <taxon>Pleosporaceae</taxon>
        <taxon>Pyrenophora</taxon>
    </lineage>
</organism>
<dbReference type="eggNOG" id="KOG0017">
    <property type="taxonomic scope" value="Eukaryota"/>
</dbReference>
<reference evidence="1 2" key="1">
    <citation type="journal article" date="2010" name="Genome Biol.">
        <title>A first genome assembly of the barley fungal pathogen Pyrenophora teres f. teres.</title>
        <authorList>
            <person name="Ellwood S.R."/>
            <person name="Liu Z."/>
            <person name="Syme R.A."/>
            <person name="Lai Z."/>
            <person name="Hane J.K."/>
            <person name="Keiper F."/>
            <person name="Moffat C.S."/>
            <person name="Oliver R.P."/>
            <person name="Friesen T.L."/>
        </authorList>
    </citation>
    <scope>NUCLEOTIDE SEQUENCE [LARGE SCALE GENOMIC DNA]</scope>
    <source>
        <strain evidence="1 2">0-1</strain>
    </source>
</reference>
<dbReference type="PANTHER" id="PTHR33064:SF37">
    <property type="entry name" value="RIBONUCLEASE H"/>
    <property type="match status" value="1"/>
</dbReference>
<dbReference type="SUPFAM" id="SSF56672">
    <property type="entry name" value="DNA/RNA polymerases"/>
    <property type="match status" value="1"/>
</dbReference>
<accession>E3S6R6</accession>
<evidence type="ECO:0008006" key="3">
    <source>
        <dbReference type="Google" id="ProtNLM"/>
    </source>
</evidence>
<evidence type="ECO:0000313" key="2">
    <source>
        <dbReference type="Proteomes" id="UP000001067"/>
    </source>
</evidence>
<dbReference type="Proteomes" id="UP000001067">
    <property type="component" value="Unassembled WGS sequence"/>
</dbReference>
<dbReference type="OrthoDB" id="5593162at2759"/>
<dbReference type="KEGG" id="pte:PTT_18454"/>
<dbReference type="InterPro" id="IPR051320">
    <property type="entry name" value="Viral_Replic_Matur_Polypro"/>
</dbReference>
<gene>
    <name evidence="1" type="ORF">PTT_18454</name>
</gene>